<evidence type="ECO:0000259" key="7">
    <source>
        <dbReference type="PROSITE" id="PS51918"/>
    </source>
</evidence>
<dbReference type="SFLD" id="SFLDG01384">
    <property type="entry name" value="thioether_bond_formation_requi"/>
    <property type="match status" value="1"/>
</dbReference>
<gene>
    <name evidence="8" type="ORF">THSYN_10690</name>
</gene>
<feature type="domain" description="Radical SAM core" evidence="7">
    <location>
        <begin position="110"/>
        <end position="344"/>
    </location>
</feature>
<dbReference type="PROSITE" id="PS51918">
    <property type="entry name" value="RADICAL_SAM"/>
    <property type="match status" value="1"/>
</dbReference>
<sequence>MSFGVSSPTGGSSGTVEQFRVADRLALLERAGEHILFNPGRVNPIYFPRGGEEALTLLQRLREAGPLTRQAPDLCPPDLFDFFVAHGLLVPTASPVTVGGACRCQPGAGLAPARSLYLLLTHACNQACLYCLNGRSTYHEAPVLVMSAAVARDALRTVCESIAADGRMEVVFFGGEPLLNWPLAKEAIAYCEEVLKPAHPGQTFHYHLTTNLTLFPDDLVALARRHAISFLVDIDGPAELHDRIRPLKASARHGSSFRKSAEHIGRLRDAGLEISLRATVTSHNHDRLPEVAQTHRALGGSGSAFVPLNAVDSDEWIMPLDLCPDPALYAQGLREVYRERIWPVTSLFPFNEYLTRLRPNHQPGLGCGAPYGNTPVITADGRIFSCIYLVGIERFALGELARNDFPRPAVTAQMQAIAANPTRPECVDCDYRQLCGGGCPVGKFIIADNPHATPAIRRYTQDVVCATSKTVLTELLWDQAQGDISQQARGDFRGQR</sequence>
<evidence type="ECO:0000256" key="1">
    <source>
        <dbReference type="ARBA" id="ARBA00001966"/>
    </source>
</evidence>
<dbReference type="Proteomes" id="UP000232638">
    <property type="component" value="Chromosome"/>
</dbReference>
<keyword evidence="5" id="KW-0411">Iron-sulfur</keyword>
<dbReference type="InterPro" id="IPR013785">
    <property type="entry name" value="Aldolase_TIM"/>
</dbReference>
<dbReference type="PANTHER" id="PTHR43273">
    <property type="entry name" value="ANAEROBIC SULFATASE-MATURATING ENZYME HOMOLOG ASLB-RELATED"/>
    <property type="match status" value="1"/>
</dbReference>
<comment type="similarity">
    <text evidence="6">Belongs to the radical SAM superfamily. Anaerobic sulfatase-maturating enzyme family.</text>
</comment>
<organism evidence="8 9">
    <name type="scientific">Candidatus Thiodictyon syntrophicum</name>
    <dbReference type="NCBI Taxonomy" id="1166950"/>
    <lineage>
        <taxon>Bacteria</taxon>
        <taxon>Pseudomonadati</taxon>
        <taxon>Pseudomonadota</taxon>
        <taxon>Gammaproteobacteria</taxon>
        <taxon>Chromatiales</taxon>
        <taxon>Chromatiaceae</taxon>
        <taxon>Thiodictyon</taxon>
    </lineage>
</organism>
<evidence type="ECO:0000256" key="5">
    <source>
        <dbReference type="ARBA" id="ARBA00023014"/>
    </source>
</evidence>
<evidence type="ECO:0000256" key="2">
    <source>
        <dbReference type="ARBA" id="ARBA00022691"/>
    </source>
</evidence>
<dbReference type="Pfam" id="PF04055">
    <property type="entry name" value="Radical_SAM"/>
    <property type="match status" value="1"/>
</dbReference>
<protein>
    <recommendedName>
        <fullName evidence="7">Radical SAM core domain-containing protein</fullName>
    </recommendedName>
</protein>
<dbReference type="KEGG" id="tsy:THSYN_10690"/>
<dbReference type="SFLD" id="SFLDG01386">
    <property type="entry name" value="main_SPASM_domain-containing"/>
    <property type="match status" value="1"/>
</dbReference>
<dbReference type="EMBL" id="CP020370">
    <property type="protein sequence ID" value="AUB81372.1"/>
    <property type="molecule type" value="Genomic_DNA"/>
</dbReference>
<dbReference type="NCBIfam" id="TIGR04085">
    <property type="entry name" value="rSAM_more_4Fe4S"/>
    <property type="match status" value="1"/>
</dbReference>
<dbReference type="CDD" id="cd01335">
    <property type="entry name" value="Radical_SAM"/>
    <property type="match status" value="1"/>
</dbReference>
<dbReference type="GO" id="GO:0016491">
    <property type="term" value="F:oxidoreductase activity"/>
    <property type="evidence" value="ECO:0007669"/>
    <property type="project" value="InterPro"/>
</dbReference>
<dbReference type="GO" id="GO:0046872">
    <property type="term" value="F:metal ion binding"/>
    <property type="evidence" value="ECO:0007669"/>
    <property type="project" value="UniProtKB-KW"/>
</dbReference>
<dbReference type="InterPro" id="IPR023885">
    <property type="entry name" value="4Fe4S-binding_SPASM_dom"/>
</dbReference>
<name>A0A2K8U706_9GAMM</name>
<keyword evidence="3" id="KW-0479">Metal-binding</keyword>
<evidence type="ECO:0000256" key="4">
    <source>
        <dbReference type="ARBA" id="ARBA00023004"/>
    </source>
</evidence>
<dbReference type="AlphaFoldDB" id="A0A2K8U706"/>
<dbReference type="SUPFAM" id="SSF102114">
    <property type="entry name" value="Radical SAM enzymes"/>
    <property type="match status" value="1"/>
</dbReference>
<evidence type="ECO:0000256" key="6">
    <source>
        <dbReference type="ARBA" id="ARBA00023601"/>
    </source>
</evidence>
<dbReference type="Gene3D" id="3.20.20.70">
    <property type="entry name" value="Aldolase class I"/>
    <property type="match status" value="1"/>
</dbReference>
<dbReference type="InterPro" id="IPR058240">
    <property type="entry name" value="rSAM_sf"/>
</dbReference>
<evidence type="ECO:0000313" key="9">
    <source>
        <dbReference type="Proteomes" id="UP000232638"/>
    </source>
</evidence>
<dbReference type="InterPro" id="IPR007197">
    <property type="entry name" value="rSAM"/>
</dbReference>
<keyword evidence="4" id="KW-0408">Iron</keyword>
<proteinExistence type="inferred from homology"/>
<evidence type="ECO:0000313" key="8">
    <source>
        <dbReference type="EMBL" id="AUB81372.1"/>
    </source>
</evidence>
<keyword evidence="9" id="KW-1185">Reference proteome</keyword>
<comment type="cofactor">
    <cofactor evidence="1">
        <name>[4Fe-4S] cluster</name>
        <dbReference type="ChEBI" id="CHEBI:49883"/>
    </cofactor>
</comment>
<dbReference type="OrthoDB" id="9782387at2"/>
<accession>A0A2K8U706</accession>
<dbReference type="InterPro" id="IPR023867">
    <property type="entry name" value="Sulphatase_maturase_rSAM"/>
</dbReference>
<keyword evidence="2" id="KW-0949">S-adenosyl-L-methionine</keyword>
<reference evidence="8 9" key="1">
    <citation type="submission" date="2017-03" db="EMBL/GenBank/DDBJ databases">
        <title>Complete genome sequence of Candidatus 'Thiodictyon syntrophicum' sp. nov. strain Cad16T, a photolithoautotroph purple sulfur bacterium isolated from an alpine meromictic lake.</title>
        <authorList>
            <person name="Luedin S.M."/>
            <person name="Pothier J.F."/>
            <person name="Danza F."/>
            <person name="Storelli N."/>
            <person name="Wittwer M."/>
            <person name="Tonolla M."/>
        </authorList>
    </citation>
    <scope>NUCLEOTIDE SEQUENCE [LARGE SCALE GENOMIC DNA]</scope>
    <source>
        <strain evidence="8 9">Cad16T</strain>
    </source>
</reference>
<dbReference type="PANTHER" id="PTHR43273:SF3">
    <property type="entry name" value="ANAEROBIC SULFATASE-MATURATING ENZYME HOMOLOG ASLB-RELATED"/>
    <property type="match status" value="1"/>
</dbReference>
<dbReference type="GO" id="GO:0051536">
    <property type="term" value="F:iron-sulfur cluster binding"/>
    <property type="evidence" value="ECO:0007669"/>
    <property type="project" value="UniProtKB-KW"/>
</dbReference>
<dbReference type="SFLD" id="SFLDG01067">
    <property type="entry name" value="SPASM/twitch_domain_containing"/>
    <property type="match status" value="1"/>
</dbReference>
<evidence type="ECO:0000256" key="3">
    <source>
        <dbReference type="ARBA" id="ARBA00022723"/>
    </source>
</evidence>
<dbReference type="SFLD" id="SFLDS00029">
    <property type="entry name" value="Radical_SAM"/>
    <property type="match status" value="1"/>
</dbReference>